<organism evidence="2 3">
    <name type="scientific">Halopseudomonas litoralis</name>
    <dbReference type="NCBI Taxonomy" id="797277"/>
    <lineage>
        <taxon>Bacteria</taxon>
        <taxon>Pseudomonadati</taxon>
        <taxon>Pseudomonadota</taxon>
        <taxon>Gammaproteobacteria</taxon>
        <taxon>Pseudomonadales</taxon>
        <taxon>Pseudomonadaceae</taxon>
        <taxon>Halopseudomonas</taxon>
    </lineage>
</organism>
<dbReference type="InterPro" id="IPR001387">
    <property type="entry name" value="Cro/C1-type_HTH"/>
</dbReference>
<proteinExistence type="predicted"/>
<dbReference type="STRING" id="797277.SAMN05216198_2061"/>
<dbReference type="OrthoDB" id="3196789at2"/>
<feature type="domain" description="HTH cro/C1-type" evidence="1">
    <location>
        <begin position="22"/>
        <end position="75"/>
    </location>
</feature>
<evidence type="ECO:0000313" key="2">
    <source>
        <dbReference type="EMBL" id="SDS48713.1"/>
    </source>
</evidence>
<dbReference type="SMART" id="SM00530">
    <property type="entry name" value="HTH_XRE"/>
    <property type="match status" value="1"/>
</dbReference>
<gene>
    <name evidence="2" type="ORF">SAMN05216198_2061</name>
</gene>
<dbReference type="Pfam" id="PF13560">
    <property type="entry name" value="HTH_31"/>
    <property type="match status" value="1"/>
</dbReference>
<dbReference type="InterPro" id="IPR010982">
    <property type="entry name" value="Lambda_DNA-bd_dom_sf"/>
</dbReference>
<dbReference type="SUPFAM" id="SSF47413">
    <property type="entry name" value="lambda repressor-like DNA-binding domains"/>
    <property type="match status" value="1"/>
</dbReference>
<protein>
    <submittedName>
        <fullName evidence="2">Transcriptional regulator, contains XRE-family HTH domain</fullName>
    </submittedName>
</protein>
<dbReference type="Proteomes" id="UP000243426">
    <property type="component" value="Chromosome I"/>
</dbReference>
<accession>A0A1H1SLK0</accession>
<dbReference type="AlphaFoldDB" id="A0A1H1SLK0"/>
<dbReference type="GO" id="GO:0003677">
    <property type="term" value="F:DNA binding"/>
    <property type="evidence" value="ECO:0007669"/>
    <property type="project" value="InterPro"/>
</dbReference>
<evidence type="ECO:0000259" key="1">
    <source>
        <dbReference type="PROSITE" id="PS50943"/>
    </source>
</evidence>
<dbReference type="Gene3D" id="1.10.260.40">
    <property type="entry name" value="lambda repressor-like DNA-binding domains"/>
    <property type="match status" value="1"/>
</dbReference>
<sequence length="126" mass="14123">MVPNGSFVNMENHRMVSIGSRLRELRKEQGQTQEALAEAVGVTKKTQGVYERGERSPDAMYLAAMDRLGFDILYLVTGVRQLPPEASQADHEQALINSYRTLSEQQQDFVRETVAALAAAAERQRK</sequence>
<keyword evidence="3" id="KW-1185">Reference proteome</keyword>
<dbReference type="CDD" id="cd00093">
    <property type="entry name" value="HTH_XRE"/>
    <property type="match status" value="1"/>
</dbReference>
<dbReference type="RefSeq" id="WP_090273218.1">
    <property type="nucleotide sequence ID" value="NZ_LT629748.1"/>
</dbReference>
<dbReference type="EMBL" id="LT629748">
    <property type="protein sequence ID" value="SDS48713.1"/>
    <property type="molecule type" value="Genomic_DNA"/>
</dbReference>
<dbReference type="PROSITE" id="PS50943">
    <property type="entry name" value="HTH_CROC1"/>
    <property type="match status" value="1"/>
</dbReference>
<reference evidence="3" key="1">
    <citation type="submission" date="2016-10" db="EMBL/GenBank/DDBJ databases">
        <authorList>
            <person name="Varghese N."/>
            <person name="Submissions S."/>
        </authorList>
    </citation>
    <scope>NUCLEOTIDE SEQUENCE [LARGE SCALE GENOMIC DNA]</scope>
    <source>
        <strain evidence="3">2SM5</strain>
    </source>
</reference>
<name>A0A1H1SLK0_9GAMM</name>
<evidence type="ECO:0000313" key="3">
    <source>
        <dbReference type="Proteomes" id="UP000243426"/>
    </source>
</evidence>